<dbReference type="OrthoDB" id="1919713at2759"/>
<evidence type="ECO:0000313" key="2">
    <source>
        <dbReference type="EMBL" id="KAF9612308.1"/>
    </source>
</evidence>
<dbReference type="SMART" id="SM00386">
    <property type="entry name" value="HAT"/>
    <property type="match status" value="3"/>
</dbReference>
<keyword evidence="3" id="KW-1185">Reference proteome</keyword>
<dbReference type="Proteomes" id="UP000631114">
    <property type="component" value="Unassembled WGS sequence"/>
</dbReference>
<dbReference type="InterPro" id="IPR011990">
    <property type="entry name" value="TPR-like_helical_dom_sf"/>
</dbReference>
<evidence type="ECO:0000256" key="1">
    <source>
        <dbReference type="SAM" id="MobiDB-lite"/>
    </source>
</evidence>
<dbReference type="PANTHER" id="PTHR26312">
    <property type="entry name" value="TETRATRICOPEPTIDE REPEAT PROTEIN 5"/>
    <property type="match status" value="1"/>
</dbReference>
<dbReference type="AlphaFoldDB" id="A0A835LXW6"/>
<dbReference type="PANTHER" id="PTHR26312:SF225">
    <property type="entry name" value="TPR REPEAT PROTEIN"/>
    <property type="match status" value="1"/>
</dbReference>
<feature type="region of interest" description="Disordered" evidence="1">
    <location>
        <begin position="187"/>
        <end position="206"/>
    </location>
</feature>
<protein>
    <submittedName>
        <fullName evidence="2">Uncharacterized protein</fullName>
    </submittedName>
</protein>
<dbReference type="Pfam" id="PF13181">
    <property type="entry name" value="TPR_8"/>
    <property type="match status" value="1"/>
</dbReference>
<accession>A0A835LXW6</accession>
<reference evidence="2 3" key="1">
    <citation type="submission" date="2020-10" db="EMBL/GenBank/DDBJ databases">
        <title>The Coptis chinensis genome and diversification of protoberbering-type alkaloids.</title>
        <authorList>
            <person name="Wang B."/>
            <person name="Shu S."/>
            <person name="Song C."/>
            <person name="Liu Y."/>
        </authorList>
    </citation>
    <scope>NUCLEOTIDE SEQUENCE [LARGE SCALE GENOMIC DNA]</scope>
    <source>
        <strain evidence="2">HL-2020</strain>
        <tissue evidence="2">Leaf</tissue>
    </source>
</reference>
<dbReference type="InterPro" id="IPR019734">
    <property type="entry name" value="TPR_rpt"/>
</dbReference>
<gene>
    <name evidence="2" type="ORF">IFM89_038911</name>
</gene>
<comment type="caution">
    <text evidence="2">The sequence shown here is derived from an EMBL/GenBank/DDBJ whole genome shotgun (WGS) entry which is preliminary data.</text>
</comment>
<sequence>MLLRSSSTPILGSLLSSLSETPNRDFDATNNNINKPSLSNSGHKRLSFLHGAHPSFSSFACNSSSFNGFSDIDQETNTGSLGGLRRAQSAGNLEGLIDMDEFHTSNKPSLRSSRKPHHSVLQTIPSFSVYSTRNEEDEEEEEMEEEVEGELSEKYGFLKRAITIGDNINGEFSFGKNMDLVMEEEGGNELNNFGDNEEEEEGEPKSPPLYLAKGLGMDFGFGGGDFSIQEIGGGDRDNSSMEEYYKEMVEENPGNSLFLRNYAQFLYQSKGDLQRAEEYYSRAILSDPGDGEMLSQYAKIVWELHHDHERASSYFERAVQVAPQDSHVHAAYASFLWETEEEEEEDNLQPDRGGISHLQSRVMTFASA</sequence>
<proteinExistence type="predicted"/>
<name>A0A835LXW6_9MAGN</name>
<dbReference type="InterPro" id="IPR003107">
    <property type="entry name" value="HAT"/>
</dbReference>
<dbReference type="EMBL" id="JADFTS010000004">
    <property type="protein sequence ID" value="KAF9612308.1"/>
    <property type="molecule type" value="Genomic_DNA"/>
</dbReference>
<dbReference type="Gene3D" id="1.25.40.10">
    <property type="entry name" value="Tetratricopeptide repeat domain"/>
    <property type="match status" value="1"/>
</dbReference>
<dbReference type="GO" id="GO:0006396">
    <property type="term" value="P:RNA processing"/>
    <property type="evidence" value="ECO:0007669"/>
    <property type="project" value="InterPro"/>
</dbReference>
<dbReference type="SUPFAM" id="SSF48452">
    <property type="entry name" value="TPR-like"/>
    <property type="match status" value="1"/>
</dbReference>
<evidence type="ECO:0000313" key="3">
    <source>
        <dbReference type="Proteomes" id="UP000631114"/>
    </source>
</evidence>
<organism evidence="2 3">
    <name type="scientific">Coptis chinensis</name>
    <dbReference type="NCBI Taxonomy" id="261450"/>
    <lineage>
        <taxon>Eukaryota</taxon>
        <taxon>Viridiplantae</taxon>
        <taxon>Streptophyta</taxon>
        <taxon>Embryophyta</taxon>
        <taxon>Tracheophyta</taxon>
        <taxon>Spermatophyta</taxon>
        <taxon>Magnoliopsida</taxon>
        <taxon>Ranunculales</taxon>
        <taxon>Ranunculaceae</taxon>
        <taxon>Coptidoideae</taxon>
        <taxon>Coptis</taxon>
    </lineage>
</organism>